<feature type="domain" description="FAD-binding" evidence="5">
    <location>
        <begin position="102"/>
        <end position="423"/>
    </location>
</feature>
<evidence type="ECO:0000256" key="1">
    <source>
        <dbReference type="ARBA" id="ARBA00023002"/>
    </source>
</evidence>
<dbReference type="Pfam" id="PF01494">
    <property type="entry name" value="FAD_binding_3"/>
    <property type="match status" value="1"/>
</dbReference>
<keyword evidence="2" id="KW-0503">Monooxygenase</keyword>
<evidence type="ECO:0000256" key="4">
    <source>
        <dbReference type="SAM" id="SignalP"/>
    </source>
</evidence>
<sequence>MASTMATAFAGLTLSSSAVEVCDLSRRHSSNLCSSSGTGSMRSTFFAKDCAPRRSLCGAVVEPWKLSTTRGRAAARCHAVRGLERAEASREVDDPDSLHQFVIVGAGIAGLATAAAMNKIGVKTLVLEQSAGLRTTGASLTLWSNAWRVLDVLGIGDELRSQHQPITGIRFFNQEEKLLKTFDLEECPGGPHELCSVERKLLANALASQLPRDAIRLNSRVVSIERESNTGPFVLTLSDGCVLRTRVLLGADGVNSVVGQWMGLAKTRYVGQVGIRGVAVYPAGQPYGDKIRQFLGRGVRAGLAPISSTKVYWFMVYNRSSPGTKVTDPAEVRAELLSMLDGWPQHMKELLDNTPLENISRAALADRWNLPGITAPVVQSGVTLAGDALHPMTPNLGQGGCCALEDAIILAQTLGVVLAQRAGGGDGDYDAITKAMEQYAAERQQRTFPLALKSFVFGALLQIGFAPVCFVRDNIAVPKIVRPSSFLSHTQYNCGQLPASLVVRD</sequence>
<dbReference type="PANTHER" id="PTHR45934:SF9">
    <property type="entry name" value="FAD_NAD(P)-BINDING OXIDOREDUCTASE FAMILY PROTEIN"/>
    <property type="match status" value="1"/>
</dbReference>
<evidence type="ECO:0000313" key="7">
    <source>
        <dbReference type="EMBL" id="OAE19842.1"/>
    </source>
</evidence>
<dbReference type="Proteomes" id="UP001162541">
    <property type="component" value="Chromosome 1"/>
</dbReference>
<dbReference type="EMBL" id="AP019866">
    <property type="protein sequence ID" value="BBN00290.1"/>
    <property type="molecule type" value="Genomic_DNA"/>
</dbReference>
<evidence type="ECO:0000313" key="6">
    <source>
        <dbReference type="EMBL" id="BBN00290.1"/>
    </source>
</evidence>
<feature type="chain" id="PRO_5042333696" description="FAD-binding domain-containing protein" evidence="4">
    <location>
        <begin position="19"/>
        <end position="505"/>
    </location>
</feature>
<evidence type="ECO:0000313" key="9">
    <source>
        <dbReference type="Proteomes" id="UP001162541"/>
    </source>
</evidence>
<comment type="similarity">
    <text evidence="3">Belongs to the 3-hydroxybenzoate 6-hydroxylase family.</text>
</comment>
<protein>
    <recommendedName>
        <fullName evidence="5">FAD-binding domain-containing protein</fullName>
    </recommendedName>
</protein>
<accession>A0A176VHK1</accession>
<proteinExistence type="inferred from homology"/>
<dbReference type="InterPro" id="IPR044560">
    <property type="entry name" value="MOase"/>
</dbReference>
<dbReference type="PRINTS" id="PR00420">
    <property type="entry name" value="RNGMNOXGNASE"/>
</dbReference>
<gene>
    <name evidence="7" type="ORF">AXG93_291s1230</name>
    <name evidence="6" type="ORF">Mp_1g27880</name>
</gene>
<reference evidence="7 8" key="1">
    <citation type="submission" date="2016-03" db="EMBL/GenBank/DDBJ databases">
        <title>Mechanisms controlling the formation of the plant cell surface in tip-growing cells are functionally conserved among land plants.</title>
        <authorList>
            <person name="Honkanen S."/>
            <person name="Jones V.A."/>
            <person name="Morieri G."/>
            <person name="Champion C."/>
            <person name="Hetherington A.J."/>
            <person name="Kelly S."/>
            <person name="Saint-Marcoux D."/>
            <person name="Proust H."/>
            <person name="Prescott H."/>
            <person name="Dolan L."/>
        </authorList>
    </citation>
    <scope>NUCLEOTIDE SEQUENCE [LARGE SCALE GENOMIC DNA]</scope>
    <source>
        <strain evidence="8">cv. Tak-1 and cv. Tak-2</strain>
        <tissue evidence="7">Whole gametophyte</tissue>
    </source>
</reference>
<dbReference type="GO" id="GO:0004497">
    <property type="term" value="F:monooxygenase activity"/>
    <property type="evidence" value="ECO:0007669"/>
    <property type="project" value="UniProtKB-KW"/>
</dbReference>
<dbReference type="EMBL" id="LVLJ01003745">
    <property type="protein sequence ID" value="OAE19842.1"/>
    <property type="molecule type" value="Genomic_DNA"/>
</dbReference>
<keyword evidence="1" id="KW-0560">Oxidoreductase</keyword>
<reference evidence="9" key="3">
    <citation type="journal article" date="2020" name="Curr. Biol.">
        <title>Chromatin organization in early land plants reveals an ancestral association between H3K27me3, transposons, and constitutive heterochromatin.</title>
        <authorList>
            <person name="Montgomery S.A."/>
            <person name="Tanizawa Y."/>
            <person name="Galik B."/>
            <person name="Wang N."/>
            <person name="Ito T."/>
            <person name="Mochizuki T."/>
            <person name="Akimcheva S."/>
            <person name="Bowman J.L."/>
            <person name="Cognat V."/>
            <person name="Marechal-Drouard L."/>
            <person name="Ekker H."/>
            <person name="Hong S.F."/>
            <person name="Kohchi T."/>
            <person name="Lin S.S."/>
            <person name="Liu L.D."/>
            <person name="Nakamura Y."/>
            <person name="Valeeva L.R."/>
            <person name="Shakirov E.V."/>
            <person name="Shippen D.E."/>
            <person name="Wei W.L."/>
            <person name="Yagura M."/>
            <person name="Yamaoka S."/>
            <person name="Yamato K.T."/>
            <person name="Liu C."/>
            <person name="Berger F."/>
        </authorList>
    </citation>
    <scope>NUCLEOTIDE SEQUENCE [LARGE SCALE GENOMIC DNA]</scope>
    <source>
        <strain evidence="9">Tak-1</strain>
    </source>
</reference>
<name>A0A176VHK1_MARPO</name>
<dbReference type="Proteomes" id="UP000077202">
    <property type="component" value="Unassembled WGS sequence"/>
</dbReference>
<dbReference type="PANTHER" id="PTHR45934">
    <property type="entry name" value="FAD/NAD(P)-BINDING OXIDOREDUCTASE FAMILY PROTEIN"/>
    <property type="match status" value="1"/>
</dbReference>
<reference evidence="6" key="2">
    <citation type="journal article" date="2019" name="Curr. Biol.">
        <title>Chromatin organization in early land plants reveals an ancestral association between H3K27me3, transposons, and constitutive heterochromatin.</title>
        <authorList>
            <person name="Montgomery S.A."/>
            <person name="Tanizawa Y."/>
            <person name="Galik B."/>
            <person name="Wang N."/>
            <person name="Ito T."/>
            <person name="Mochizuki T."/>
            <person name="Akimcheva S."/>
            <person name="Bowman J."/>
            <person name="Cognat V."/>
            <person name="Drouard L."/>
            <person name="Ekker H."/>
            <person name="Houng S."/>
            <person name="Kohchi T."/>
            <person name="Lin S."/>
            <person name="Liu L.D."/>
            <person name="Nakamura Y."/>
            <person name="Valeeva L.R."/>
            <person name="Shakirov E.V."/>
            <person name="Shippen D.E."/>
            <person name="Wei W."/>
            <person name="Yagura M."/>
            <person name="Yamaoka S."/>
            <person name="Yamato K.T."/>
            <person name="Liu C."/>
            <person name="Berger F."/>
        </authorList>
    </citation>
    <scope>NUCLEOTIDE SEQUENCE [LARGE SCALE GENOMIC DNA]</scope>
    <source>
        <strain evidence="6">Tak-1</strain>
    </source>
</reference>
<dbReference type="InterPro" id="IPR036188">
    <property type="entry name" value="FAD/NAD-bd_sf"/>
</dbReference>
<evidence type="ECO:0000313" key="8">
    <source>
        <dbReference type="Proteomes" id="UP000077202"/>
    </source>
</evidence>
<evidence type="ECO:0000256" key="3">
    <source>
        <dbReference type="ARBA" id="ARBA00024018"/>
    </source>
</evidence>
<dbReference type="GO" id="GO:0071949">
    <property type="term" value="F:FAD binding"/>
    <property type="evidence" value="ECO:0007669"/>
    <property type="project" value="InterPro"/>
</dbReference>
<feature type="signal peptide" evidence="4">
    <location>
        <begin position="1"/>
        <end position="18"/>
    </location>
</feature>
<dbReference type="AlphaFoldDB" id="A0A176VHK1"/>
<dbReference type="InterPro" id="IPR002938">
    <property type="entry name" value="FAD-bd"/>
</dbReference>
<keyword evidence="4" id="KW-0732">Signal</keyword>
<dbReference type="SUPFAM" id="SSF51905">
    <property type="entry name" value="FAD/NAD(P)-binding domain"/>
    <property type="match status" value="1"/>
</dbReference>
<evidence type="ECO:0000256" key="2">
    <source>
        <dbReference type="ARBA" id="ARBA00023033"/>
    </source>
</evidence>
<organism evidence="7 8">
    <name type="scientific">Marchantia polymorpha subsp. ruderalis</name>
    <dbReference type="NCBI Taxonomy" id="1480154"/>
    <lineage>
        <taxon>Eukaryota</taxon>
        <taxon>Viridiplantae</taxon>
        <taxon>Streptophyta</taxon>
        <taxon>Embryophyta</taxon>
        <taxon>Marchantiophyta</taxon>
        <taxon>Marchantiopsida</taxon>
        <taxon>Marchantiidae</taxon>
        <taxon>Marchantiales</taxon>
        <taxon>Marchantiaceae</taxon>
        <taxon>Marchantia</taxon>
    </lineage>
</organism>
<keyword evidence="8" id="KW-1185">Reference proteome</keyword>
<evidence type="ECO:0000259" key="5">
    <source>
        <dbReference type="Pfam" id="PF01494"/>
    </source>
</evidence>
<dbReference type="Gene3D" id="3.50.50.60">
    <property type="entry name" value="FAD/NAD(P)-binding domain"/>
    <property type="match status" value="1"/>
</dbReference>